<reference evidence="1" key="1">
    <citation type="journal article" date="2015" name="Nature">
        <title>Complex archaea that bridge the gap between prokaryotes and eukaryotes.</title>
        <authorList>
            <person name="Spang A."/>
            <person name="Saw J.H."/>
            <person name="Jorgensen S.L."/>
            <person name="Zaremba-Niedzwiedzka K."/>
            <person name="Martijn J."/>
            <person name="Lind A.E."/>
            <person name="van Eijk R."/>
            <person name="Schleper C."/>
            <person name="Guy L."/>
            <person name="Ettema T.J."/>
        </authorList>
    </citation>
    <scope>NUCLEOTIDE SEQUENCE</scope>
</reference>
<evidence type="ECO:0000313" key="1">
    <source>
        <dbReference type="EMBL" id="KKM17415.1"/>
    </source>
</evidence>
<organism evidence="1">
    <name type="scientific">marine sediment metagenome</name>
    <dbReference type="NCBI Taxonomy" id="412755"/>
    <lineage>
        <taxon>unclassified sequences</taxon>
        <taxon>metagenomes</taxon>
        <taxon>ecological metagenomes</taxon>
    </lineage>
</organism>
<sequence length="84" mass="9166">MTCDERPDIFDSKQLDKCKGCPLASEKVKFCQDWGPIPNPDSDKYPSLIKQAGSLGIAAAKQLAAGMPKRSPEKIAVAMRICKQ</sequence>
<accession>A0A0F9KPT8</accession>
<proteinExistence type="predicted"/>
<feature type="non-terminal residue" evidence="1">
    <location>
        <position position="84"/>
    </location>
</feature>
<dbReference type="EMBL" id="LAZR01014456">
    <property type="protein sequence ID" value="KKM17415.1"/>
    <property type="molecule type" value="Genomic_DNA"/>
</dbReference>
<protein>
    <submittedName>
        <fullName evidence="1">Uncharacterized protein</fullName>
    </submittedName>
</protein>
<name>A0A0F9KPT8_9ZZZZ</name>
<dbReference type="AlphaFoldDB" id="A0A0F9KPT8"/>
<comment type="caution">
    <text evidence="1">The sequence shown here is derived from an EMBL/GenBank/DDBJ whole genome shotgun (WGS) entry which is preliminary data.</text>
</comment>
<gene>
    <name evidence="1" type="ORF">LCGC14_1675960</name>
</gene>